<feature type="repeat" description="TPR" evidence="8">
    <location>
        <begin position="242"/>
        <end position="275"/>
    </location>
</feature>
<dbReference type="EMBL" id="FCNY02000014">
    <property type="protein sequence ID" value="SAL57292.1"/>
    <property type="molecule type" value="Genomic_DNA"/>
</dbReference>
<feature type="repeat" description="TPR" evidence="8">
    <location>
        <begin position="310"/>
        <end position="343"/>
    </location>
</feature>
<dbReference type="AlphaFoldDB" id="A0A158IKX7"/>
<feature type="repeat" description="TPR" evidence="8">
    <location>
        <begin position="174"/>
        <end position="207"/>
    </location>
</feature>
<evidence type="ECO:0000313" key="10">
    <source>
        <dbReference type="EMBL" id="SAL57292.1"/>
    </source>
</evidence>
<keyword evidence="11" id="KW-1185">Reference proteome</keyword>
<accession>A0A158IKX7</accession>
<feature type="domain" description="O-GlcNAc transferase C-terminal" evidence="9">
    <location>
        <begin position="453"/>
        <end position="623"/>
    </location>
</feature>
<dbReference type="InterPro" id="IPR011990">
    <property type="entry name" value="TPR-like_helical_dom_sf"/>
</dbReference>
<feature type="repeat" description="TPR" evidence="8">
    <location>
        <begin position="378"/>
        <end position="411"/>
    </location>
</feature>
<feature type="repeat" description="TPR" evidence="8">
    <location>
        <begin position="208"/>
        <end position="241"/>
    </location>
</feature>
<dbReference type="EC" id="2.4.1.255" evidence="3"/>
<evidence type="ECO:0000256" key="7">
    <source>
        <dbReference type="ARBA" id="ARBA00022803"/>
    </source>
</evidence>
<feature type="repeat" description="TPR" evidence="8">
    <location>
        <begin position="344"/>
        <end position="377"/>
    </location>
</feature>
<evidence type="ECO:0000256" key="3">
    <source>
        <dbReference type="ARBA" id="ARBA00011970"/>
    </source>
</evidence>
<dbReference type="PANTHER" id="PTHR44835">
    <property type="entry name" value="UDP-N-ACETYLGLUCOSAMINE--PEPTIDE N-ACETYLGLUCOSAMINYLTRANSFERASE SPINDLY-RELATED"/>
    <property type="match status" value="1"/>
</dbReference>
<dbReference type="Gene3D" id="3.40.50.2000">
    <property type="entry name" value="Glycogen Phosphorylase B"/>
    <property type="match status" value="1"/>
</dbReference>
<dbReference type="Pfam" id="PF13432">
    <property type="entry name" value="TPR_16"/>
    <property type="match status" value="2"/>
</dbReference>
<dbReference type="SUPFAM" id="SSF48452">
    <property type="entry name" value="TPR-like"/>
    <property type="match status" value="2"/>
</dbReference>
<name>A0A158IKX7_CABCO</name>
<dbReference type="InterPro" id="IPR029489">
    <property type="entry name" value="OGT/SEC/SPY_C"/>
</dbReference>
<comment type="pathway">
    <text evidence="1">Protein modification; protein glycosylation.</text>
</comment>
<protein>
    <recommendedName>
        <fullName evidence="3">protein O-GlcNAc transferase</fullName>
        <ecNumber evidence="3">2.4.1.255</ecNumber>
    </recommendedName>
</protein>
<reference evidence="11" key="1">
    <citation type="submission" date="2016-01" db="EMBL/GenBank/DDBJ databases">
        <authorList>
            <person name="Peeters C."/>
        </authorList>
    </citation>
    <scope>NUCLEOTIDE SEQUENCE [LARGE SCALE GENOMIC DNA]</scope>
</reference>
<feature type="domain" description="O-GlcNAc transferase C-terminal" evidence="9">
    <location>
        <begin position="633"/>
        <end position="810"/>
    </location>
</feature>
<dbReference type="InterPro" id="IPR019734">
    <property type="entry name" value="TPR_rpt"/>
</dbReference>
<dbReference type="GO" id="GO:0097363">
    <property type="term" value="F:protein O-acetylglucosaminyltransferase activity"/>
    <property type="evidence" value="ECO:0007669"/>
    <property type="project" value="UniProtKB-EC"/>
</dbReference>
<evidence type="ECO:0000256" key="4">
    <source>
        <dbReference type="ARBA" id="ARBA00022676"/>
    </source>
</evidence>
<dbReference type="PROSITE" id="PS50005">
    <property type="entry name" value="TPR"/>
    <property type="match status" value="9"/>
</dbReference>
<dbReference type="PANTHER" id="PTHR44835:SF1">
    <property type="entry name" value="PROTEIN O-GLCNAC TRANSFERASE"/>
    <property type="match status" value="1"/>
</dbReference>
<keyword evidence="6" id="KW-0677">Repeat</keyword>
<keyword evidence="7 8" id="KW-0802">TPR repeat</keyword>
<feature type="repeat" description="TPR" evidence="8">
    <location>
        <begin position="140"/>
        <end position="173"/>
    </location>
</feature>
<evidence type="ECO:0000256" key="8">
    <source>
        <dbReference type="PROSITE-ProRule" id="PRU00339"/>
    </source>
</evidence>
<dbReference type="SUPFAM" id="SSF53756">
    <property type="entry name" value="UDP-Glycosyltransferase/glycogen phosphorylase"/>
    <property type="match status" value="1"/>
</dbReference>
<organism evidence="10 11">
    <name type="scientific">Caballeronia cordobensis</name>
    <name type="common">Burkholderia cordobensis</name>
    <dbReference type="NCBI Taxonomy" id="1353886"/>
    <lineage>
        <taxon>Bacteria</taxon>
        <taxon>Pseudomonadati</taxon>
        <taxon>Pseudomonadota</taxon>
        <taxon>Betaproteobacteria</taxon>
        <taxon>Burkholderiales</taxon>
        <taxon>Burkholderiaceae</taxon>
        <taxon>Caballeronia</taxon>
    </lineage>
</organism>
<gene>
    <name evidence="10" type="ORF">AWB70_05022</name>
</gene>
<evidence type="ECO:0000259" key="9">
    <source>
        <dbReference type="Pfam" id="PF13844"/>
    </source>
</evidence>
<dbReference type="PROSITE" id="PS50293">
    <property type="entry name" value="TPR_REGION"/>
    <property type="match status" value="1"/>
</dbReference>
<dbReference type="Pfam" id="PF13181">
    <property type="entry name" value="TPR_8"/>
    <property type="match status" value="2"/>
</dbReference>
<dbReference type="Pfam" id="PF13414">
    <property type="entry name" value="TPR_11"/>
    <property type="match status" value="1"/>
</dbReference>
<evidence type="ECO:0000256" key="5">
    <source>
        <dbReference type="ARBA" id="ARBA00022679"/>
    </source>
</evidence>
<evidence type="ECO:0000256" key="1">
    <source>
        <dbReference type="ARBA" id="ARBA00004922"/>
    </source>
</evidence>
<dbReference type="Gene3D" id="1.25.40.10">
    <property type="entry name" value="Tetratricopeptide repeat domain"/>
    <property type="match status" value="6"/>
</dbReference>
<dbReference type="SMART" id="SM00028">
    <property type="entry name" value="TPR"/>
    <property type="match status" value="11"/>
</dbReference>
<evidence type="ECO:0000313" key="11">
    <source>
        <dbReference type="Proteomes" id="UP000054740"/>
    </source>
</evidence>
<evidence type="ECO:0000256" key="2">
    <source>
        <dbReference type="ARBA" id="ARBA00005386"/>
    </source>
</evidence>
<dbReference type="RefSeq" id="WP_053568238.1">
    <property type="nucleotide sequence ID" value="NZ_FCNY02000014.1"/>
</dbReference>
<dbReference type="Pfam" id="PF14559">
    <property type="entry name" value="TPR_19"/>
    <property type="match status" value="2"/>
</dbReference>
<dbReference type="Gene3D" id="3.40.50.11380">
    <property type="match status" value="1"/>
</dbReference>
<keyword evidence="5" id="KW-0808">Transferase</keyword>
<feature type="repeat" description="TPR" evidence="8">
    <location>
        <begin position="106"/>
        <end position="139"/>
    </location>
</feature>
<evidence type="ECO:0000256" key="6">
    <source>
        <dbReference type="ARBA" id="ARBA00022737"/>
    </source>
</evidence>
<dbReference type="InterPro" id="IPR051939">
    <property type="entry name" value="Glycosyltr_41/O-GlcNAc_trsf"/>
</dbReference>
<comment type="similarity">
    <text evidence="2">Belongs to the glycosyltransferase 41 family. O-GlcNAc transferase subfamily.</text>
</comment>
<keyword evidence="4" id="KW-0328">Glycosyltransferase</keyword>
<dbReference type="Pfam" id="PF13844">
    <property type="entry name" value="Glyco_transf_41"/>
    <property type="match status" value="2"/>
</dbReference>
<feature type="repeat" description="TPR" evidence="8">
    <location>
        <begin position="72"/>
        <end position="105"/>
    </location>
</feature>
<dbReference type="Proteomes" id="UP000054740">
    <property type="component" value="Unassembled WGS sequence"/>
</dbReference>
<proteinExistence type="inferred from homology"/>
<sequence>MSFDPNVYQSAAAHFSGGQYHEALSALGAMLEASPAHPEALNLAATCCYCLNRHAEAESHWRRAIAEHPDIAGNYANLGNLLLAQGRLSDAEAMYRQAIRLKPDFAEAHYNLGNLLNRLGRHEEGAAALLDALSVRPDFAEAHFNLGNLRTEQGRADDAERAFRAAIAARPAYADACNNLGNLLRASGRTKEARAALRQAVVLRPDFAEGHLNLGHVWRDAGRWARALALYRRACDVRPDYADAWRSRAAVLSHQERFADAEAAYRQVLALDPGDAAAHGALAYALDRQERVREAEVAYRAALALRPDAAELHYNLGVLLGDQKRLDEAEAAYRNAISHDPDYAEAHNNLGRIVRDLGRLPEAAAILGHAVALRPDVREAHNNLAATLKDMGAMAESIAEFRRAVDCAPDNECVHRNLNYALTYHAEDPHEILDECLRFAARHEAPLRPAEVDYPNSRDPSRRVRIGYVAPDFNMHCQSMFTAPVFGAHDHAAFEIVCYSSTSDTDHITASMRTKVDLWRDVHALSDEALAQRIRDDRIDVLVDLTLHMSQGRPLLFARCPAPVQVQWLGYPGTTGSSAIRYRLTDPWIDPPGRPDVDARYSERSIRLPETFWCVDPRVTTQHAPEVGPLPALANGHITFGCLNNPCKASDRTLNMWAAVLATTPGARLVLLSPPGARERAAERLGALGVDIARIEFLDYQPRDAYLRTYDRIDIGLDTFPYNGHTTSLDALWMGVPVPSRAGETAVSRAGLSFLMNLGLGDLAAHDDAAYVDIVSRLACDLPRLAHLRASLRARLEASPMMDAPRFTRHLEAAYRAMWQAWRAAPD</sequence>